<evidence type="ECO:0000313" key="4">
    <source>
        <dbReference type="Proteomes" id="UP000425916"/>
    </source>
</evidence>
<feature type="domain" description="Benzylsuccinate synthase beta subunit" evidence="2">
    <location>
        <begin position="33"/>
        <end position="98"/>
    </location>
</feature>
<evidence type="ECO:0000259" key="2">
    <source>
        <dbReference type="Pfam" id="PF18512"/>
    </source>
</evidence>
<name>A0A6I5ZST3_9FIRM</name>
<dbReference type="EMBL" id="CP046244">
    <property type="protein sequence ID" value="QGP93163.1"/>
    <property type="molecule type" value="Genomic_DNA"/>
</dbReference>
<feature type="region of interest" description="Disordered" evidence="1">
    <location>
        <begin position="12"/>
        <end position="33"/>
    </location>
</feature>
<organism evidence="3 4">
    <name type="scientific">Neomoorella glycerini</name>
    <dbReference type="NCBI Taxonomy" id="55779"/>
    <lineage>
        <taxon>Bacteria</taxon>
        <taxon>Bacillati</taxon>
        <taxon>Bacillota</taxon>
        <taxon>Clostridia</taxon>
        <taxon>Neomoorellales</taxon>
        <taxon>Neomoorellaceae</taxon>
        <taxon>Neomoorella</taxon>
    </lineage>
</organism>
<dbReference type="InterPro" id="IPR053760">
    <property type="entry name" value="BSS-like_sf"/>
</dbReference>
<dbReference type="AlphaFoldDB" id="A0A6I5ZST3"/>
<reference evidence="3 4" key="1">
    <citation type="submission" date="2019-11" db="EMBL/GenBank/DDBJ databases">
        <title>Genome sequence of Moorella glycerini DSM11254.</title>
        <authorList>
            <person name="Poehlein A."/>
            <person name="Boeer T."/>
            <person name="Daniel R."/>
        </authorList>
    </citation>
    <scope>NUCLEOTIDE SEQUENCE [LARGE SCALE GENOMIC DNA]</scope>
    <source>
        <strain evidence="3 4">DSM 11254</strain>
    </source>
</reference>
<dbReference type="Pfam" id="PF18512">
    <property type="entry name" value="BssB_TutG"/>
    <property type="match status" value="1"/>
</dbReference>
<evidence type="ECO:0000313" key="3">
    <source>
        <dbReference type="EMBL" id="QGP93163.1"/>
    </source>
</evidence>
<evidence type="ECO:0000256" key="1">
    <source>
        <dbReference type="SAM" id="MobiDB-lite"/>
    </source>
</evidence>
<dbReference type="RefSeq" id="WP_170291069.1">
    <property type="nucleotide sequence ID" value="NZ_CP046244.1"/>
</dbReference>
<sequence length="98" mass="11146">MNIYDEIYASGTITPSDPATRSPLHGGTRSADIRYEPGTSRSCYKCRWGTAHTTDPSKGHCQYMRTPTGGIWRRVIPDYFNMTCEHFEAGEVDFREHV</sequence>
<proteinExistence type="predicted"/>
<accession>A0A6I5ZST3</accession>
<dbReference type="Proteomes" id="UP000425916">
    <property type="component" value="Chromosome"/>
</dbReference>
<dbReference type="InterPro" id="IPR040565">
    <property type="entry name" value="BssB_TutG"/>
</dbReference>
<dbReference type="Gene3D" id="4.10.490.20">
    <property type="match status" value="1"/>
</dbReference>
<protein>
    <submittedName>
        <fullName evidence="3">Benzylsuccinate synthase beta subunit</fullName>
    </submittedName>
</protein>
<keyword evidence="4" id="KW-1185">Reference proteome</keyword>
<gene>
    <name evidence="3" type="ORF">MGLY_25630</name>
</gene>